<proteinExistence type="predicted"/>
<dbReference type="GO" id="GO:0003677">
    <property type="term" value="F:DNA binding"/>
    <property type="evidence" value="ECO:0007669"/>
    <property type="project" value="InterPro"/>
</dbReference>
<dbReference type="EMBL" id="APOL01000028">
    <property type="protein sequence ID" value="ENU33231.1"/>
    <property type="molecule type" value="Genomic_DNA"/>
</dbReference>
<evidence type="ECO:0000259" key="1">
    <source>
        <dbReference type="PROSITE" id="PS51736"/>
    </source>
</evidence>
<dbReference type="InterPro" id="IPR036162">
    <property type="entry name" value="Resolvase-like_N_sf"/>
</dbReference>
<feature type="domain" description="Resolvase/invertase-type recombinase catalytic" evidence="1">
    <location>
        <begin position="81"/>
        <end position="118"/>
    </location>
</feature>
<accession>N8Q3A6</accession>
<dbReference type="HOGENOM" id="CLU_1573854_0_0_6"/>
<dbReference type="SUPFAM" id="SSF53041">
    <property type="entry name" value="Resolvase-like"/>
    <property type="match status" value="1"/>
</dbReference>
<gene>
    <name evidence="2" type="ORF">F989_01805</name>
</gene>
<protein>
    <recommendedName>
        <fullName evidence="1">Resolvase/invertase-type recombinase catalytic domain-containing protein</fullName>
    </recommendedName>
</protein>
<dbReference type="Pfam" id="PF00239">
    <property type="entry name" value="Resolvase"/>
    <property type="match status" value="1"/>
</dbReference>
<evidence type="ECO:0000313" key="2">
    <source>
        <dbReference type="EMBL" id="ENU33231.1"/>
    </source>
</evidence>
<reference evidence="2 3" key="1">
    <citation type="submission" date="2013-02" db="EMBL/GenBank/DDBJ databases">
        <title>The Genome Sequence of Acinetobacter parvus NIPH 1103.</title>
        <authorList>
            <consortium name="The Broad Institute Genome Sequencing Platform"/>
            <consortium name="The Broad Institute Genome Sequencing Center for Infectious Disease"/>
            <person name="Cerqueira G."/>
            <person name="Feldgarden M."/>
            <person name="Courvalin P."/>
            <person name="Perichon B."/>
            <person name="Grillot-Courvalin C."/>
            <person name="Clermont D."/>
            <person name="Rocha E."/>
            <person name="Yoon E.-J."/>
            <person name="Nemec A."/>
            <person name="Walker B."/>
            <person name="Young S.K."/>
            <person name="Zeng Q."/>
            <person name="Gargeya S."/>
            <person name="Fitzgerald M."/>
            <person name="Haas B."/>
            <person name="Abouelleil A."/>
            <person name="Alvarado L."/>
            <person name="Arachchi H.M."/>
            <person name="Berlin A.M."/>
            <person name="Chapman S.B."/>
            <person name="Dewar J."/>
            <person name="Goldberg J."/>
            <person name="Griggs A."/>
            <person name="Gujja S."/>
            <person name="Hansen M."/>
            <person name="Howarth C."/>
            <person name="Imamovic A."/>
            <person name="Larimer J."/>
            <person name="McCowan C."/>
            <person name="Murphy C."/>
            <person name="Neiman D."/>
            <person name="Pearson M."/>
            <person name="Priest M."/>
            <person name="Roberts A."/>
            <person name="Saif S."/>
            <person name="Shea T."/>
            <person name="Sisk P."/>
            <person name="Sykes S."/>
            <person name="Wortman J."/>
            <person name="Nusbaum C."/>
            <person name="Birren B."/>
        </authorList>
    </citation>
    <scope>NUCLEOTIDE SEQUENCE [LARGE SCALE GENOMIC DNA]</scope>
    <source>
        <strain evidence="2 3">NIPH 1103</strain>
    </source>
</reference>
<organism evidence="2 3">
    <name type="scientific">Acinetobacter parvus NIPH 1103</name>
    <dbReference type="NCBI Taxonomy" id="1217671"/>
    <lineage>
        <taxon>Bacteria</taxon>
        <taxon>Pseudomonadati</taxon>
        <taxon>Pseudomonadota</taxon>
        <taxon>Gammaproteobacteria</taxon>
        <taxon>Moraxellales</taxon>
        <taxon>Moraxellaceae</taxon>
        <taxon>Acinetobacter</taxon>
    </lineage>
</organism>
<feature type="non-terminal residue" evidence="2">
    <location>
        <position position="1"/>
    </location>
</feature>
<dbReference type="GO" id="GO:0000150">
    <property type="term" value="F:DNA strand exchange activity"/>
    <property type="evidence" value="ECO:0007669"/>
    <property type="project" value="InterPro"/>
</dbReference>
<name>N8Q3A6_9GAMM</name>
<dbReference type="PATRIC" id="fig|1217671.3.peg.1785"/>
<dbReference type="Gene3D" id="3.40.50.1390">
    <property type="entry name" value="Resolvase, N-terminal catalytic domain"/>
    <property type="match status" value="1"/>
</dbReference>
<sequence>PLRSRIKPNGNISATHKCSVICGPIGCAVDFLCRLLHLKIISLKKPLQIGLCNKATEVDKLVKRGIAIQFVKENITFTAQSTPMDNLILQLMGAFAQFEREIILERQKEGIKLASSQGKYKGRVHKLKPDQAEALRQDWKEGKYPSKMALGQAFGISRQAVYRYLKAGK</sequence>
<dbReference type="Proteomes" id="UP000018426">
    <property type="component" value="Unassembled WGS sequence"/>
</dbReference>
<dbReference type="AlphaFoldDB" id="N8Q3A6"/>
<dbReference type="InterPro" id="IPR006119">
    <property type="entry name" value="Resolv_N"/>
</dbReference>
<dbReference type="PROSITE" id="PS51736">
    <property type="entry name" value="RECOMBINASES_3"/>
    <property type="match status" value="1"/>
</dbReference>
<evidence type="ECO:0000313" key="3">
    <source>
        <dbReference type="Proteomes" id="UP000018426"/>
    </source>
</evidence>
<comment type="caution">
    <text evidence="2">The sequence shown here is derived from an EMBL/GenBank/DDBJ whole genome shotgun (WGS) entry which is preliminary data.</text>
</comment>